<reference evidence="1" key="2">
    <citation type="submission" date="2022-01" db="EMBL/GenBank/DDBJ databases">
        <authorList>
            <person name="Yamashiro T."/>
            <person name="Shiraishi A."/>
            <person name="Satake H."/>
            <person name="Nakayama K."/>
        </authorList>
    </citation>
    <scope>NUCLEOTIDE SEQUENCE</scope>
</reference>
<protein>
    <submittedName>
        <fullName evidence="1">Uncharacterized protein</fullName>
    </submittedName>
</protein>
<dbReference type="Proteomes" id="UP001151760">
    <property type="component" value="Unassembled WGS sequence"/>
</dbReference>
<dbReference type="EMBL" id="BQNB010017444">
    <property type="protein sequence ID" value="GJT63251.1"/>
    <property type="molecule type" value="Genomic_DNA"/>
</dbReference>
<comment type="caution">
    <text evidence="1">The sequence shown here is derived from an EMBL/GenBank/DDBJ whole genome shotgun (WGS) entry which is preliminary data.</text>
</comment>
<proteinExistence type="predicted"/>
<evidence type="ECO:0000313" key="2">
    <source>
        <dbReference type="Proteomes" id="UP001151760"/>
    </source>
</evidence>
<name>A0ABQ5FIU7_9ASTR</name>
<sequence>MSKRYDMMGIWTKDGQTYDGESFKKLKNFVEGHWTVRFRGNDHFGPIMGYGDYVIGDSVISRVYYVEGLGHNLFSVGLHLKLPSPNHGWASSFKTTENFGTINDLARKDLVRGLPRLKFEKIIFAQPVNLEKARSSSHKTKI</sequence>
<organism evidence="1 2">
    <name type="scientific">Tanacetum coccineum</name>
    <dbReference type="NCBI Taxonomy" id="301880"/>
    <lineage>
        <taxon>Eukaryota</taxon>
        <taxon>Viridiplantae</taxon>
        <taxon>Streptophyta</taxon>
        <taxon>Embryophyta</taxon>
        <taxon>Tracheophyta</taxon>
        <taxon>Spermatophyta</taxon>
        <taxon>Magnoliopsida</taxon>
        <taxon>eudicotyledons</taxon>
        <taxon>Gunneridae</taxon>
        <taxon>Pentapetalae</taxon>
        <taxon>asterids</taxon>
        <taxon>campanulids</taxon>
        <taxon>Asterales</taxon>
        <taxon>Asteraceae</taxon>
        <taxon>Asteroideae</taxon>
        <taxon>Anthemideae</taxon>
        <taxon>Anthemidinae</taxon>
        <taxon>Tanacetum</taxon>
    </lineage>
</organism>
<accession>A0ABQ5FIU7</accession>
<gene>
    <name evidence="1" type="ORF">Tco_1006784</name>
</gene>
<reference evidence="1" key="1">
    <citation type="journal article" date="2022" name="Int. J. Mol. Sci.">
        <title>Draft Genome of Tanacetum Coccineum: Genomic Comparison of Closely Related Tanacetum-Family Plants.</title>
        <authorList>
            <person name="Yamashiro T."/>
            <person name="Shiraishi A."/>
            <person name="Nakayama K."/>
            <person name="Satake H."/>
        </authorList>
    </citation>
    <scope>NUCLEOTIDE SEQUENCE</scope>
</reference>
<keyword evidence="2" id="KW-1185">Reference proteome</keyword>
<evidence type="ECO:0000313" key="1">
    <source>
        <dbReference type="EMBL" id="GJT63251.1"/>
    </source>
</evidence>